<feature type="domain" description="HTH cro/C1-type" evidence="1">
    <location>
        <begin position="7"/>
        <end position="60"/>
    </location>
</feature>
<evidence type="ECO:0000313" key="4">
    <source>
        <dbReference type="EMBL" id="MQU15831.1"/>
    </source>
</evidence>
<dbReference type="AlphaFoldDB" id="A0A6A7YSC1"/>
<name>A0A6A7YSC1_9PSED</name>
<dbReference type="Gene3D" id="1.10.260.40">
    <property type="entry name" value="lambda repressor-like DNA-binding domains"/>
    <property type="match status" value="1"/>
</dbReference>
<accession>A0A6A7YSC1</accession>
<dbReference type="SUPFAM" id="SSF47413">
    <property type="entry name" value="lambda repressor-like DNA-binding domains"/>
    <property type="match status" value="1"/>
</dbReference>
<dbReference type="EMBL" id="WIVW01000001">
    <property type="protein sequence ID" value="MQU25363.1"/>
    <property type="molecule type" value="Genomic_DNA"/>
</dbReference>
<keyword evidence="8" id="KW-1185">Reference proteome</keyword>
<sequence length="96" mass="10171">MSIGARLKSERLRLGLSQAAIGGIGGVEVNAQGQYESGKRIPRADYLALIASAGVDVLFVVTGNHTQNGNIDSFNAAEALDNATECLERAKDQLQR</sequence>
<evidence type="ECO:0000313" key="8">
    <source>
        <dbReference type="Proteomes" id="UP000713985"/>
    </source>
</evidence>
<dbReference type="CDD" id="cd00093">
    <property type="entry name" value="HTH_XRE"/>
    <property type="match status" value="1"/>
</dbReference>
<evidence type="ECO:0000313" key="6">
    <source>
        <dbReference type="Proteomes" id="UP000437970"/>
    </source>
</evidence>
<proteinExistence type="predicted"/>
<evidence type="ECO:0000259" key="1">
    <source>
        <dbReference type="PROSITE" id="PS50943"/>
    </source>
</evidence>
<dbReference type="SMART" id="SM00530">
    <property type="entry name" value="HTH_XRE"/>
    <property type="match status" value="1"/>
</dbReference>
<gene>
    <name evidence="4" type="ORF">GHN41_05120</name>
    <name evidence="3" type="ORF">GHN86_01185</name>
    <name evidence="2" type="ORF">GHN94_04215</name>
    <name evidence="5" type="ORF">GHO29_02605</name>
</gene>
<dbReference type="RefSeq" id="WP_153377317.1">
    <property type="nucleotide sequence ID" value="NZ_CAXAOS010000006.1"/>
</dbReference>
<evidence type="ECO:0000313" key="2">
    <source>
        <dbReference type="EMBL" id="MQT25042.1"/>
    </source>
</evidence>
<dbReference type="PROSITE" id="PS50943">
    <property type="entry name" value="HTH_CROC1"/>
    <property type="match status" value="1"/>
</dbReference>
<dbReference type="GO" id="GO:0003677">
    <property type="term" value="F:DNA binding"/>
    <property type="evidence" value="ECO:0007669"/>
    <property type="project" value="InterPro"/>
</dbReference>
<dbReference type="OrthoDB" id="3196789at2"/>
<dbReference type="Proteomes" id="UP000713985">
    <property type="component" value="Unassembled WGS sequence"/>
</dbReference>
<evidence type="ECO:0000313" key="3">
    <source>
        <dbReference type="EMBL" id="MQT78685.1"/>
    </source>
</evidence>
<dbReference type="EMBL" id="WIWP01000004">
    <property type="protein sequence ID" value="MQT25042.1"/>
    <property type="molecule type" value="Genomic_DNA"/>
</dbReference>
<protein>
    <submittedName>
        <fullName evidence="3">XRE family transcriptional regulator</fullName>
    </submittedName>
</protein>
<dbReference type="EMBL" id="WIVT01000004">
    <property type="protein sequence ID" value="MQU15831.1"/>
    <property type="molecule type" value="Genomic_DNA"/>
</dbReference>
<evidence type="ECO:0000313" key="7">
    <source>
        <dbReference type="Proteomes" id="UP000443000"/>
    </source>
</evidence>
<dbReference type="Proteomes" id="UP000443000">
    <property type="component" value="Unassembled WGS sequence"/>
</dbReference>
<reference evidence="6 7" key="1">
    <citation type="submission" date="2019-10" db="EMBL/GenBank/DDBJ databases">
        <title>Evaluation of single-gene subtyping targets for Pseudomonas.</title>
        <authorList>
            <person name="Reichler S.J."/>
            <person name="Orsi R.H."/>
            <person name="Wiedmann M."/>
            <person name="Martin N.H."/>
            <person name="Murphy S.I."/>
        </authorList>
    </citation>
    <scope>NUCLEOTIDE SEQUENCE</scope>
    <source>
        <strain evidence="2 8">FSL R10-0802</strain>
        <strain evidence="4 7">FSL R10-1594</strain>
        <strain evidence="5 6">FSL R10-1984</strain>
        <strain evidence="3">FSL R10-2339</strain>
    </source>
</reference>
<dbReference type="InterPro" id="IPR001387">
    <property type="entry name" value="Cro/C1-type_HTH"/>
</dbReference>
<evidence type="ECO:0000313" key="5">
    <source>
        <dbReference type="EMBL" id="MQU25363.1"/>
    </source>
</evidence>
<dbReference type="InterPro" id="IPR010982">
    <property type="entry name" value="Lambda_DNA-bd_dom_sf"/>
</dbReference>
<dbReference type="Proteomes" id="UP000437970">
    <property type="component" value="Unassembled WGS sequence"/>
</dbReference>
<dbReference type="EMBL" id="WIWC01000001">
    <property type="protein sequence ID" value="MQT78685.1"/>
    <property type="molecule type" value="Genomic_DNA"/>
</dbReference>
<organism evidence="3">
    <name type="scientific">Pseudomonas helleri</name>
    <dbReference type="NCBI Taxonomy" id="1608996"/>
    <lineage>
        <taxon>Bacteria</taxon>
        <taxon>Pseudomonadati</taxon>
        <taxon>Pseudomonadota</taxon>
        <taxon>Gammaproteobacteria</taxon>
        <taxon>Pseudomonadales</taxon>
        <taxon>Pseudomonadaceae</taxon>
        <taxon>Pseudomonas</taxon>
    </lineage>
</organism>
<comment type="caution">
    <text evidence="3">The sequence shown here is derived from an EMBL/GenBank/DDBJ whole genome shotgun (WGS) entry which is preliminary data.</text>
</comment>